<evidence type="ECO:0000259" key="7">
    <source>
        <dbReference type="Pfam" id="PF12859"/>
    </source>
</evidence>
<feature type="domain" description="Anaphase-promoting complex subunit 1 beta-sandwich" evidence="9">
    <location>
        <begin position="1573"/>
        <end position="1655"/>
    </location>
</feature>
<feature type="compositionally biased region" description="Polar residues" evidence="6">
    <location>
        <begin position="125"/>
        <end position="139"/>
    </location>
</feature>
<feature type="compositionally biased region" description="Low complexity" evidence="6">
    <location>
        <begin position="394"/>
        <end position="405"/>
    </location>
</feature>
<dbReference type="Pfam" id="PF12859">
    <property type="entry name" value="ANAPC1"/>
    <property type="match status" value="1"/>
</dbReference>
<comment type="similarity">
    <text evidence="1">Belongs to the APC1 family.</text>
</comment>
<accession>A0A0C9WAE0</accession>
<keyword evidence="4" id="KW-0498">Mitosis</keyword>
<dbReference type="InterPro" id="IPR048971">
    <property type="entry name" value="Apc1_3rd"/>
</dbReference>
<dbReference type="Pfam" id="PF18122">
    <property type="entry name" value="APC1_C"/>
    <property type="match status" value="1"/>
</dbReference>
<feature type="region of interest" description="Disordered" evidence="6">
    <location>
        <begin position="350"/>
        <end position="417"/>
    </location>
</feature>
<dbReference type="InterPro" id="IPR049255">
    <property type="entry name" value="Apc1_N"/>
</dbReference>
<keyword evidence="11" id="KW-1185">Reference proteome</keyword>
<feature type="compositionally biased region" description="Polar residues" evidence="6">
    <location>
        <begin position="406"/>
        <end position="417"/>
    </location>
</feature>
<dbReference type="InterPro" id="IPR011989">
    <property type="entry name" value="ARM-like"/>
</dbReference>
<evidence type="ECO:0000313" key="10">
    <source>
        <dbReference type="EMBL" id="KIJ60441.1"/>
    </source>
</evidence>
<dbReference type="HOGENOM" id="CLU_001202_3_0_1"/>
<evidence type="ECO:0000256" key="1">
    <source>
        <dbReference type="ARBA" id="ARBA00010547"/>
    </source>
</evidence>
<protein>
    <submittedName>
        <fullName evidence="10">Uncharacterized protein</fullName>
    </submittedName>
</protein>
<organism evidence="10 11">
    <name type="scientific">Hydnomerulius pinastri MD-312</name>
    <dbReference type="NCBI Taxonomy" id="994086"/>
    <lineage>
        <taxon>Eukaryota</taxon>
        <taxon>Fungi</taxon>
        <taxon>Dikarya</taxon>
        <taxon>Basidiomycota</taxon>
        <taxon>Agaricomycotina</taxon>
        <taxon>Agaricomycetes</taxon>
        <taxon>Agaricomycetidae</taxon>
        <taxon>Boletales</taxon>
        <taxon>Boletales incertae sedis</taxon>
        <taxon>Leucogyrophana</taxon>
    </lineage>
</organism>
<evidence type="ECO:0000259" key="9">
    <source>
        <dbReference type="Pfam" id="PF21282"/>
    </source>
</evidence>
<evidence type="ECO:0000256" key="4">
    <source>
        <dbReference type="ARBA" id="ARBA00022776"/>
    </source>
</evidence>
<dbReference type="PANTHER" id="PTHR12827:SF3">
    <property type="entry name" value="ANAPHASE-PROMOTING COMPLEX SUBUNIT 1"/>
    <property type="match status" value="1"/>
</dbReference>
<gene>
    <name evidence="10" type="ORF">HYDPIDRAFT_43294</name>
</gene>
<dbReference type="GO" id="GO:0031145">
    <property type="term" value="P:anaphase-promoting complex-dependent catabolic process"/>
    <property type="evidence" value="ECO:0007669"/>
    <property type="project" value="TreeGrafter"/>
</dbReference>
<dbReference type="Proteomes" id="UP000053820">
    <property type="component" value="Unassembled WGS sequence"/>
</dbReference>
<reference evidence="10 11" key="1">
    <citation type="submission" date="2014-04" db="EMBL/GenBank/DDBJ databases">
        <title>Evolutionary Origins and Diversification of the Mycorrhizal Mutualists.</title>
        <authorList>
            <consortium name="DOE Joint Genome Institute"/>
            <consortium name="Mycorrhizal Genomics Consortium"/>
            <person name="Kohler A."/>
            <person name="Kuo A."/>
            <person name="Nagy L.G."/>
            <person name="Floudas D."/>
            <person name="Copeland A."/>
            <person name="Barry K.W."/>
            <person name="Cichocki N."/>
            <person name="Veneault-Fourrey C."/>
            <person name="LaButti K."/>
            <person name="Lindquist E.A."/>
            <person name="Lipzen A."/>
            <person name="Lundell T."/>
            <person name="Morin E."/>
            <person name="Murat C."/>
            <person name="Riley R."/>
            <person name="Ohm R."/>
            <person name="Sun H."/>
            <person name="Tunlid A."/>
            <person name="Henrissat B."/>
            <person name="Grigoriev I.V."/>
            <person name="Hibbett D.S."/>
            <person name="Martin F."/>
        </authorList>
    </citation>
    <scope>NUCLEOTIDE SEQUENCE [LARGE SCALE GENOMIC DNA]</scope>
    <source>
        <strain evidence="10 11">MD-312</strain>
    </source>
</reference>
<feature type="region of interest" description="Disordered" evidence="6">
    <location>
        <begin position="117"/>
        <end position="141"/>
    </location>
</feature>
<evidence type="ECO:0000256" key="3">
    <source>
        <dbReference type="ARBA" id="ARBA00022737"/>
    </source>
</evidence>
<name>A0A0C9WAE0_9AGAM</name>
<evidence type="ECO:0000256" key="6">
    <source>
        <dbReference type="SAM" id="MobiDB-lite"/>
    </source>
</evidence>
<dbReference type="InterPro" id="IPR041221">
    <property type="entry name" value="APC1_C"/>
</dbReference>
<dbReference type="GO" id="GO:0007091">
    <property type="term" value="P:metaphase/anaphase transition of mitotic cell cycle"/>
    <property type="evidence" value="ECO:0007669"/>
    <property type="project" value="TreeGrafter"/>
</dbReference>
<evidence type="ECO:0000259" key="8">
    <source>
        <dbReference type="Pfam" id="PF18122"/>
    </source>
</evidence>
<dbReference type="GO" id="GO:0060090">
    <property type="term" value="F:molecular adaptor activity"/>
    <property type="evidence" value="ECO:0007669"/>
    <property type="project" value="TreeGrafter"/>
</dbReference>
<evidence type="ECO:0000256" key="2">
    <source>
        <dbReference type="ARBA" id="ARBA00022618"/>
    </source>
</evidence>
<feature type="domain" description="Anaphase-promoting complex subunit 1 C-terminal" evidence="8">
    <location>
        <begin position="1703"/>
        <end position="1880"/>
    </location>
</feature>
<dbReference type="EMBL" id="KN839872">
    <property type="protein sequence ID" value="KIJ60441.1"/>
    <property type="molecule type" value="Genomic_DNA"/>
</dbReference>
<dbReference type="GO" id="GO:0051301">
    <property type="term" value="P:cell division"/>
    <property type="evidence" value="ECO:0007669"/>
    <property type="project" value="UniProtKB-KW"/>
</dbReference>
<keyword evidence="2" id="KW-0132">Cell division</keyword>
<keyword evidence="3" id="KW-0677">Repeat</keyword>
<proteinExistence type="inferred from homology"/>
<feature type="compositionally biased region" description="Basic and acidic residues" evidence="6">
    <location>
        <begin position="361"/>
        <end position="372"/>
    </location>
</feature>
<dbReference type="Gene3D" id="1.25.10.10">
    <property type="entry name" value="Leucine-rich Repeat Variant"/>
    <property type="match status" value="2"/>
</dbReference>
<dbReference type="OrthoDB" id="26401at2759"/>
<keyword evidence="5" id="KW-0131">Cell cycle</keyword>
<evidence type="ECO:0000313" key="11">
    <source>
        <dbReference type="Proteomes" id="UP000053820"/>
    </source>
</evidence>
<dbReference type="PANTHER" id="PTHR12827">
    <property type="entry name" value="MEIOTIC CHECKPOINT REGULATOR TSG24 FAMILY MEMBER"/>
    <property type="match status" value="1"/>
</dbReference>
<dbReference type="Pfam" id="PF21282">
    <property type="entry name" value="APC1_3rd"/>
    <property type="match status" value="1"/>
</dbReference>
<evidence type="ECO:0000256" key="5">
    <source>
        <dbReference type="ARBA" id="ARBA00023306"/>
    </source>
</evidence>
<dbReference type="GO" id="GO:0005680">
    <property type="term" value="C:anaphase-promoting complex"/>
    <property type="evidence" value="ECO:0007669"/>
    <property type="project" value="InterPro"/>
</dbReference>
<sequence>MNSEIIIQLHSQPPSAAVKFLTQHVSPVAESHLPDSDLLRSIRNVLKGSASNSVNAVHAPLYEEGTDSWAEQELAWNDRCVVLSHGGIIRRKWDFSDENQTIQCACLGRLSHSTHSTGPVHGSAHYTSSKTDDQQTGPSAESIFSPFKAVQEEREKNTHALEEVSAVFIFLRSIGKIYLTNGLDYTFSLPFLVRKAWPLHPHGVIIQRLLDPSEIDEAHVTGDAPLPTIFTITNPFAEPAAVGITAGIVGGSHGRPICLSDEEENCSRPLSAIPASEEIVWVSRKPYAIDDILITSNPGRRELSIWRYVHLKPKDAPVPLGIKKRSDSRRMFAANSPGSRRQSAAMGNLMDNTHHFPSATHIRDPSQPKHDFPPPFPVGPASSLPQSGPPPAGPHAMHGPPAMHPSTNPVGHRNSPSRLDLSFTMDRMALGGDGETEVFTTPVEHGRMKASFWAQRLATHPLSGVVPISPHQISAALFDQRYDGVRDHTLLAVCTPSSEATVFLLTVQETSKSVQCDFLTTIDAVSVAPVGATRTEIWDLLAVKADGTVSVFTHGLHELPLHLRLAQPWNADETGAPSIIPITGVASIKSGCVSSITLLCGTGAVYRGKFDMIPRDRLVNQTLQVLSLVLPKEEAFSLHRSFLQAWSQHYFWTSSNLEFHALTFALSTILELKLVYPFKNEEGTTSSAWDKFRTLSANSRQFVDDPALQRLSLPIPSTTGQYFLFALKPNPLLAPVLYALHMLAEDLRLVVHRYDSLMLLVSMVSHIAHIIRPEWADYWKRLCPNIMPAWPSPSTARVDMLDDRIPVWPPDMAAILYGRISNPDWKFPSYETPRLASLFDIQPSYAFGNVEPLTSLQRLTTAYMCLSDSSITSAQKRAELTVETLVRMWGTAKKGHLFLDSLPLGIAAPLREAIRTCQLSPPAHWQSQHYELIGRRDLAFSVAKVQPVISQQGVYQSAETYMSSHYRTTISKLVEQAKSASLGEVDAVSGVELDLKSFTSIRFGQDRRLEEVARMLCSSTIPSVRLVERPDLNEHDQAKEQQHQVVRIAERTLALPYGRAMFTFAAVLTVTREAYVIPKLEYQVKIQPSNVTTGPEPGKIPLECTNWGEFHNGVAAGLRIAPGACGVESSWIAFNKPSELTPEHAGFLFGLGLTGHLKEMLTWHTFGYLTPKHDLTSIGVLLGLSAANVGSGNMHVTKLLAVHTPALLPTPTVDLNVSLMTQAAGLAGVGILYLGTKNRRMAEVCLHQISRKDLVQPDLSNEHREAYTYSAALAFGMIMLGQGSSIPADIDCLHRLRNLVHGETKSIATARSHPTFDVNITSPAATIALGLMYLKTGQKDVADILELPSTIIELNQIQPNFLVMRTIARSLIMWDSIGSTTDWLLSQIPDSITKAMQDHIAGKQTADDAIELAYYNIIAGCCFAVGLKYAGTARHEAYIMLSNYFDMFSRFVATSGPAFDHKIKRSAVREGLNLISIALCMVMAGTGEISCLRRLRYAFGMYHQAFRYGVHVATHLSLGLLFLGAGRYTLGTSNAAIACMVTAFFPRFHHVSSDNKSYLQALRHLWVLAVEPRCLIARDVTTREAVYLPVKITTKEGNEKGISQLISPTLIPDFGKLCSVRIDTPRYWPFFVDFEHVPEHKRSLLRNQTLYVKRRTAFLSYTEDPRGSRSLFVRSGSSAGDAATLDFPQLIDAKAHPASDLTHFISSFSNDTLFLAFADYFSRDDGETPEERIFHTYCHATLLDSILQDKMETLQSHLTLYQYRTQPQSTAHFHLRLQDLRFAADFYSKVYDRRFSGRAEHNPRPPLIRENTVSGALQALDKRLAEVQAHPKFSKALSRYARGELVADTSESDPDSTSESSVPGELSRWLAWYLMRNGVPSASLLVILRQLARDAHAQCTGRPSPDGTADLRALDIGIKEVLRGTGTKMINAFGSGWSGESLDKIIDAWQGVS</sequence>
<feature type="domain" description="Anaphase-promoting complex subunit 1 N-terminal" evidence="7">
    <location>
        <begin position="63"/>
        <end position="213"/>
    </location>
</feature>
<dbReference type="InterPro" id="IPR024990">
    <property type="entry name" value="Apc1"/>
</dbReference>
<dbReference type="GO" id="GO:0070979">
    <property type="term" value="P:protein K11-linked ubiquitination"/>
    <property type="evidence" value="ECO:0007669"/>
    <property type="project" value="TreeGrafter"/>
</dbReference>